<keyword evidence="2" id="KW-1185">Reference proteome</keyword>
<reference evidence="1 2" key="1">
    <citation type="submission" date="2021-01" db="EMBL/GenBank/DDBJ databases">
        <title>Streptomyces acididurans sp. nov., isolated from a peat swamp forest soil.</title>
        <authorList>
            <person name="Chantavorakit T."/>
            <person name="Duangmal K."/>
        </authorList>
    </citation>
    <scope>NUCLEOTIDE SEQUENCE [LARGE SCALE GENOMIC DNA]</scope>
    <source>
        <strain evidence="1 2">KK5PA1</strain>
    </source>
</reference>
<evidence type="ECO:0000313" key="2">
    <source>
        <dbReference type="Proteomes" id="UP000749040"/>
    </source>
</evidence>
<comment type="caution">
    <text evidence="1">The sequence shown here is derived from an EMBL/GenBank/DDBJ whole genome shotgun (WGS) entry which is preliminary data.</text>
</comment>
<evidence type="ECO:0000313" key="1">
    <source>
        <dbReference type="EMBL" id="MBM9506768.1"/>
    </source>
</evidence>
<protein>
    <submittedName>
        <fullName evidence="1">Uncharacterized protein</fullName>
    </submittedName>
</protein>
<gene>
    <name evidence="1" type="ORF">ITX44_19850</name>
</gene>
<dbReference type="RefSeq" id="WP_205358634.1">
    <property type="nucleotide sequence ID" value="NZ_JADKYB010000010.1"/>
</dbReference>
<dbReference type="Proteomes" id="UP000749040">
    <property type="component" value="Unassembled WGS sequence"/>
</dbReference>
<proteinExistence type="predicted"/>
<sequence>MNPHGPLAQRFPLIARWRPTCLPLPQRVVSITSLANSAVTRGDSGVASTVLNQTALLASDVGDSDLASDLCHRHAAAYLHACPQPGATVIRALEPVVNLARLLIRAGRHDEGRRHLLALYESVSAGVAARVENIDVPAALTTTAQDQQEVRAWLWRVLIADGTRALTTAGRWADALDHIKEHRGVGKRMLDGRQVAVLAALTSGDAHGAAELLAGTAPGDPWEQAVTMTLAVFCDRALGQLVEDDLDGLADVYERMPAEPGMTVFTTRLGLSMLDAIGHAEHPAAYRIAESLHRRSTATTDGYAARECLASLAFDAAAQPGWRTGYRQLVKDCSLGAGTLPGGLLTELMEAVCVGDQVIRQNLRRAQRSYR</sequence>
<name>A0ABS2TXU6_9ACTN</name>
<accession>A0ABS2TXU6</accession>
<dbReference type="EMBL" id="JADKYB010000010">
    <property type="protein sequence ID" value="MBM9506768.1"/>
    <property type="molecule type" value="Genomic_DNA"/>
</dbReference>
<organism evidence="1 2">
    <name type="scientific">Actinacidiphila acididurans</name>
    <dbReference type="NCBI Taxonomy" id="2784346"/>
    <lineage>
        <taxon>Bacteria</taxon>
        <taxon>Bacillati</taxon>
        <taxon>Actinomycetota</taxon>
        <taxon>Actinomycetes</taxon>
        <taxon>Kitasatosporales</taxon>
        <taxon>Streptomycetaceae</taxon>
        <taxon>Actinacidiphila</taxon>
    </lineage>
</organism>